<proteinExistence type="predicted"/>
<dbReference type="AlphaFoldDB" id="A0A9N9F9M5"/>
<sequence>MSECSKCKEYSIFTISITLREISTGHRQNYKNQTKPSKLEIKITSRQKSNYIKDILTNPSIYRVSIC</sequence>
<evidence type="ECO:0000313" key="1">
    <source>
        <dbReference type="EMBL" id="CAG8518063.1"/>
    </source>
</evidence>
<comment type="caution">
    <text evidence="1">The sequence shown here is derived from an EMBL/GenBank/DDBJ whole genome shotgun (WGS) entry which is preliminary data.</text>
</comment>
<dbReference type="Proteomes" id="UP000789375">
    <property type="component" value="Unassembled WGS sequence"/>
</dbReference>
<organism evidence="1 2">
    <name type="scientific">Funneliformis mosseae</name>
    <name type="common">Endomycorrhizal fungus</name>
    <name type="synonym">Glomus mosseae</name>
    <dbReference type="NCBI Taxonomy" id="27381"/>
    <lineage>
        <taxon>Eukaryota</taxon>
        <taxon>Fungi</taxon>
        <taxon>Fungi incertae sedis</taxon>
        <taxon>Mucoromycota</taxon>
        <taxon>Glomeromycotina</taxon>
        <taxon>Glomeromycetes</taxon>
        <taxon>Glomerales</taxon>
        <taxon>Glomeraceae</taxon>
        <taxon>Funneliformis</taxon>
    </lineage>
</organism>
<name>A0A9N9F9M5_FUNMO</name>
<keyword evidence="2" id="KW-1185">Reference proteome</keyword>
<accession>A0A9N9F9M5</accession>
<dbReference type="EMBL" id="CAJVPP010000865">
    <property type="protein sequence ID" value="CAG8518063.1"/>
    <property type="molecule type" value="Genomic_DNA"/>
</dbReference>
<evidence type="ECO:0000313" key="2">
    <source>
        <dbReference type="Proteomes" id="UP000789375"/>
    </source>
</evidence>
<gene>
    <name evidence="1" type="ORF">FMOSSE_LOCUS4886</name>
</gene>
<protein>
    <submittedName>
        <fullName evidence="1">5765_t:CDS:1</fullName>
    </submittedName>
</protein>
<reference evidence="1" key="1">
    <citation type="submission" date="2021-06" db="EMBL/GenBank/DDBJ databases">
        <authorList>
            <person name="Kallberg Y."/>
            <person name="Tangrot J."/>
            <person name="Rosling A."/>
        </authorList>
    </citation>
    <scope>NUCLEOTIDE SEQUENCE</scope>
    <source>
        <strain evidence="1">87-6 pot B 2015</strain>
    </source>
</reference>